<evidence type="ECO:0000313" key="3">
    <source>
        <dbReference type="EMBL" id="ADU49286.1"/>
    </source>
</evidence>
<proteinExistence type="predicted"/>
<dbReference type="InterPro" id="IPR022603">
    <property type="entry name" value="DUF3152"/>
</dbReference>
<name>E6S9P8_INTC7</name>
<dbReference type="EMBL" id="CP002343">
    <property type="protein sequence ID" value="ADU49286.1"/>
    <property type="molecule type" value="Genomic_DNA"/>
</dbReference>
<accession>E6S9P8</accession>
<feature type="domain" description="DUF3152" evidence="2">
    <location>
        <begin position="75"/>
        <end position="246"/>
    </location>
</feature>
<dbReference type="eggNOG" id="COG5479">
    <property type="taxonomic scope" value="Bacteria"/>
</dbReference>
<feature type="chain" id="PRO_5003210511" description="DUF3152 domain-containing protein" evidence="1">
    <location>
        <begin position="33"/>
        <end position="260"/>
    </location>
</feature>
<dbReference type="SUPFAM" id="SSF55486">
    <property type="entry name" value="Metalloproteases ('zincins'), catalytic domain"/>
    <property type="match status" value="1"/>
</dbReference>
<organism evidence="3 4">
    <name type="scientific">Intrasporangium calvum (strain ATCC 23552 / DSM 43043 / JCM 3097 / NBRC 12989 / NCIMB 10167 / NRRL B-3866 / 7 KIP)</name>
    <dbReference type="NCBI Taxonomy" id="710696"/>
    <lineage>
        <taxon>Bacteria</taxon>
        <taxon>Bacillati</taxon>
        <taxon>Actinomycetota</taxon>
        <taxon>Actinomycetes</taxon>
        <taxon>Micrococcales</taxon>
        <taxon>Intrasporangiaceae</taxon>
        <taxon>Intrasporangium</taxon>
    </lineage>
</organism>
<evidence type="ECO:0000313" key="4">
    <source>
        <dbReference type="Proteomes" id="UP000008914"/>
    </source>
</evidence>
<dbReference type="HOGENOM" id="CLU_037318_1_0_11"/>
<keyword evidence="4" id="KW-1185">Reference proteome</keyword>
<dbReference type="KEGG" id="ica:Intca_2785"/>
<dbReference type="Proteomes" id="UP000008914">
    <property type="component" value="Chromosome"/>
</dbReference>
<feature type="signal peptide" evidence="1">
    <location>
        <begin position="1"/>
        <end position="32"/>
    </location>
</feature>
<evidence type="ECO:0000256" key="1">
    <source>
        <dbReference type="SAM" id="SignalP"/>
    </source>
</evidence>
<dbReference type="AlphaFoldDB" id="E6S9P8"/>
<protein>
    <recommendedName>
        <fullName evidence="2">DUF3152 domain-containing protein</fullName>
    </recommendedName>
</protein>
<gene>
    <name evidence="3" type="ordered locus">Intca_2785</name>
</gene>
<sequence length="260" mass="27223">MRSLRRLRAQRALAAAAVAACLVANVWAVARAATDPGTSGAFTAMSRVSFDLGLQPVAGSTARTVSPDPSAPAEVVERGNGTLTPVAIPDEALRTAKDGRQVRISVETEGGLPVDAAEFAAAVATTLSDPRGWQQVDRVRFVAVSPADLAKGAEFDVRITLASPDTTDRLCAPLQTRGQVSCHNGGRAVINLRRWQLGAEAYGDDVAAYREYVVNHEVGHGLGHGHASCAGPGKVAPVMMQQTHGLKGCIAWAWPAQQTA</sequence>
<keyword evidence="1" id="KW-0732">Signal</keyword>
<dbReference type="Pfam" id="PF11350">
    <property type="entry name" value="DUF3152"/>
    <property type="match status" value="1"/>
</dbReference>
<reference evidence="3 4" key="1">
    <citation type="journal article" date="2010" name="Stand. Genomic Sci.">
        <title>Complete genome sequence of Intrasporangium calvum type strain (7 KIP).</title>
        <authorList>
            <person name="Del Rio T.G."/>
            <person name="Chertkov O."/>
            <person name="Yasawong M."/>
            <person name="Lucas S."/>
            <person name="Deshpande S."/>
            <person name="Cheng J.F."/>
            <person name="Detter C."/>
            <person name="Tapia R."/>
            <person name="Han C."/>
            <person name="Goodwin L."/>
            <person name="Pitluck S."/>
            <person name="Liolios K."/>
            <person name="Ivanova N."/>
            <person name="Mavromatis K."/>
            <person name="Pati A."/>
            <person name="Chen A."/>
            <person name="Palaniappan K."/>
            <person name="Land M."/>
            <person name="Hauser L."/>
            <person name="Chang Y.J."/>
            <person name="Jeffries C.D."/>
            <person name="Rohde M."/>
            <person name="Pukall R."/>
            <person name="Sikorski J."/>
            <person name="Goker M."/>
            <person name="Woyke T."/>
            <person name="Bristow J."/>
            <person name="Eisen J.A."/>
            <person name="Markowitz V."/>
            <person name="Hugenholtz P."/>
            <person name="Kyrpides N.C."/>
            <person name="Klenk H.P."/>
            <person name="Lapidus A."/>
        </authorList>
    </citation>
    <scope>NUCLEOTIDE SEQUENCE [LARGE SCALE GENOMIC DNA]</scope>
    <source>
        <strain evidence="4">ATCC 23552 / DSM 43043 / JCM 3097 / NBRC 12989 / 7 KIP</strain>
    </source>
</reference>
<evidence type="ECO:0000259" key="2">
    <source>
        <dbReference type="Pfam" id="PF11350"/>
    </source>
</evidence>